<dbReference type="SUPFAM" id="SSF54427">
    <property type="entry name" value="NTF2-like"/>
    <property type="match status" value="1"/>
</dbReference>
<evidence type="ECO:0000313" key="2">
    <source>
        <dbReference type="Proteomes" id="UP001386437"/>
    </source>
</evidence>
<accession>A0ABU8IQL4</accession>
<dbReference type="Pfam" id="PF07366">
    <property type="entry name" value="SnoaL"/>
    <property type="match status" value="1"/>
</dbReference>
<dbReference type="EMBL" id="JACFYJ010000015">
    <property type="protein sequence ID" value="MEI5997909.1"/>
    <property type="molecule type" value="Genomic_DNA"/>
</dbReference>
<gene>
    <name evidence="1" type="ORF">H3V53_12085</name>
</gene>
<organism evidence="1 2">
    <name type="scientific">Paraburkholderia bengalensis</name>
    <dbReference type="NCBI Taxonomy" id="2747562"/>
    <lineage>
        <taxon>Bacteria</taxon>
        <taxon>Pseudomonadati</taxon>
        <taxon>Pseudomonadota</taxon>
        <taxon>Betaproteobacteria</taxon>
        <taxon>Burkholderiales</taxon>
        <taxon>Burkholderiaceae</taxon>
        <taxon>Paraburkholderia</taxon>
    </lineage>
</organism>
<dbReference type="PANTHER" id="PTHR38436">
    <property type="entry name" value="POLYKETIDE CYCLASE SNOAL-LIKE DOMAIN"/>
    <property type="match status" value="1"/>
</dbReference>
<reference evidence="1 2" key="1">
    <citation type="journal article" date="2022" name="Arch. Microbiol.">
        <title>Paraburkholderia bengalensis sp. nov. isolated from roots of Oryza sativa, IR64.</title>
        <authorList>
            <person name="Nag P."/>
            <person name="Mondal N."/>
            <person name="Sarkar J."/>
            <person name="Das S."/>
        </authorList>
    </citation>
    <scope>NUCLEOTIDE SEQUENCE [LARGE SCALE GENOMIC DNA]</scope>
    <source>
        <strain evidence="1 2">IR64_4_BI</strain>
    </source>
</reference>
<evidence type="ECO:0000313" key="1">
    <source>
        <dbReference type="EMBL" id="MEI5997909.1"/>
    </source>
</evidence>
<dbReference type="InterPro" id="IPR009959">
    <property type="entry name" value="Cyclase_SnoaL-like"/>
</dbReference>
<dbReference type="PANTHER" id="PTHR38436:SF1">
    <property type="entry name" value="ESTER CYCLASE"/>
    <property type="match status" value="1"/>
</dbReference>
<protein>
    <submittedName>
        <fullName evidence="1">Ester cyclase</fullName>
    </submittedName>
</protein>
<name>A0ABU8IQL4_9BURK</name>
<dbReference type="InterPro" id="IPR032710">
    <property type="entry name" value="NTF2-like_dom_sf"/>
</dbReference>
<sequence length="135" mass="15111">MTSSSLIEKFLTGWSNDLPALMTLFTEDVAYHDKPLQAELSGKEELKNFAQAFFDAFPDIRFSLAAPAVLAENRAAFEWNVTGTHKGRLLDIPASNRAIDFMGVSVMEFRDGLISRTIDYWDLATLLRQIGHTLA</sequence>
<proteinExistence type="predicted"/>
<comment type="caution">
    <text evidence="1">The sequence shown here is derived from an EMBL/GenBank/DDBJ whole genome shotgun (WGS) entry which is preliminary data.</text>
</comment>
<keyword evidence="2" id="KW-1185">Reference proteome</keyword>
<dbReference type="Gene3D" id="3.10.450.50">
    <property type="match status" value="1"/>
</dbReference>
<dbReference type="Proteomes" id="UP001386437">
    <property type="component" value="Unassembled WGS sequence"/>
</dbReference>
<dbReference type="RefSeq" id="WP_336598118.1">
    <property type="nucleotide sequence ID" value="NZ_JACFYJ010000015.1"/>
</dbReference>